<protein>
    <submittedName>
        <fullName evidence="2">Uncharacterized protein</fullName>
    </submittedName>
</protein>
<proteinExistence type="predicted"/>
<sequence length="236" mass="26481">MNSHPVKHTRLEMQPLFFYIFFSFFFVSVFAWPPWSEETNLRIQNFSKEDIITTVVTGVNYFHFVGKNGPQYKFQGAAIPAGHVLTEIIKVNRFASNCPFTMIFYFRGGSTATFTINQKYALKAKPNFSSDGNRKIGYDKLGNTIIITVSDNGETVTATTPKVTDNSKTLTPTIPKVDSKTGTPTTTMETDDSRTVTLNTQEKSDVDVFPYPRCTLDDFLCQLVPKVKGSVCYSVV</sequence>
<organism evidence="2 3">
    <name type="scientific">Zophobas morio</name>
    <dbReference type="NCBI Taxonomy" id="2755281"/>
    <lineage>
        <taxon>Eukaryota</taxon>
        <taxon>Metazoa</taxon>
        <taxon>Ecdysozoa</taxon>
        <taxon>Arthropoda</taxon>
        <taxon>Hexapoda</taxon>
        <taxon>Insecta</taxon>
        <taxon>Pterygota</taxon>
        <taxon>Neoptera</taxon>
        <taxon>Endopterygota</taxon>
        <taxon>Coleoptera</taxon>
        <taxon>Polyphaga</taxon>
        <taxon>Cucujiformia</taxon>
        <taxon>Tenebrionidae</taxon>
        <taxon>Zophobas</taxon>
    </lineage>
</organism>
<keyword evidence="1" id="KW-1133">Transmembrane helix</keyword>
<evidence type="ECO:0000313" key="3">
    <source>
        <dbReference type="Proteomes" id="UP001168821"/>
    </source>
</evidence>
<name>A0AA38IG65_9CUCU</name>
<dbReference type="Proteomes" id="UP001168821">
    <property type="component" value="Unassembled WGS sequence"/>
</dbReference>
<accession>A0AA38IG65</accession>
<reference evidence="2" key="1">
    <citation type="journal article" date="2023" name="G3 (Bethesda)">
        <title>Whole genome assemblies of Zophobas morio and Tenebrio molitor.</title>
        <authorList>
            <person name="Kaur S."/>
            <person name="Stinson S.A."/>
            <person name="diCenzo G.C."/>
        </authorList>
    </citation>
    <scope>NUCLEOTIDE SEQUENCE</scope>
    <source>
        <strain evidence="2">QUZm001</strain>
    </source>
</reference>
<dbReference type="AlphaFoldDB" id="A0AA38IG65"/>
<keyword evidence="1" id="KW-0812">Transmembrane</keyword>
<keyword evidence="3" id="KW-1185">Reference proteome</keyword>
<evidence type="ECO:0000313" key="2">
    <source>
        <dbReference type="EMBL" id="KAJ3656042.1"/>
    </source>
</evidence>
<dbReference type="EMBL" id="JALNTZ010000004">
    <property type="protein sequence ID" value="KAJ3656042.1"/>
    <property type="molecule type" value="Genomic_DNA"/>
</dbReference>
<evidence type="ECO:0000256" key="1">
    <source>
        <dbReference type="SAM" id="Phobius"/>
    </source>
</evidence>
<feature type="transmembrane region" description="Helical" evidence="1">
    <location>
        <begin position="16"/>
        <end position="35"/>
    </location>
</feature>
<keyword evidence="1" id="KW-0472">Membrane</keyword>
<gene>
    <name evidence="2" type="ORF">Zmor_015145</name>
</gene>
<comment type="caution">
    <text evidence="2">The sequence shown here is derived from an EMBL/GenBank/DDBJ whole genome shotgun (WGS) entry which is preliminary data.</text>
</comment>